<gene>
    <name evidence="2" type="ORF">BG845_06739</name>
</gene>
<dbReference type="InterPro" id="IPR013324">
    <property type="entry name" value="RNA_pol_sigma_r3/r4-like"/>
</dbReference>
<dbReference type="AlphaFoldDB" id="A0A1Y2MHV0"/>
<evidence type="ECO:0000259" key="1">
    <source>
        <dbReference type="Pfam" id="PF04545"/>
    </source>
</evidence>
<dbReference type="EMBL" id="MIGB01000079">
    <property type="protein sequence ID" value="OSY34549.1"/>
    <property type="molecule type" value="Genomic_DNA"/>
</dbReference>
<keyword evidence="3" id="KW-1185">Reference proteome</keyword>
<dbReference type="Pfam" id="PF04545">
    <property type="entry name" value="Sigma70_r4"/>
    <property type="match status" value="1"/>
</dbReference>
<dbReference type="Proteomes" id="UP000194360">
    <property type="component" value="Unassembled WGS sequence"/>
</dbReference>
<dbReference type="SUPFAM" id="SSF88659">
    <property type="entry name" value="Sigma3 and sigma4 domains of RNA polymerase sigma factors"/>
    <property type="match status" value="1"/>
</dbReference>
<comment type="caution">
    <text evidence="2">The sequence shown here is derived from an EMBL/GenBank/DDBJ whole genome shotgun (WGS) entry which is preliminary data.</text>
</comment>
<protein>
    <submittedName>
        <fullName evidence="2">RNA polymerase sigma factor SigL</fullName>
    </submittedName>
</protein>
<feature type="domain" description="RNA polymerase sigma-70 region 4" evidence="1">
    <location>
        <begin position="3"/>
        <end position="36"/>
    </location>
</feature>
<organism evidence="2 3">
    <name type="scientific">Pseudonocardia autotrophica</name>
    <name type="common">Amycolata autotrophica</name>
    <name type="synonym">Nocardia autotrophica</name>
    <dbReference type="NCBI Taxonomy" id="2074"/>
    <lineage>
        <taxon>Bacteria</taxon>
        <taxon>Bacillati</taxon>
        <taxon>Actinomycetota</taxon>
        <taxon>Actinomycetes</taxon>
        <taxon>Pseudonocardiales</taxon>
        <taxon>Pseudonocardiaceae</taxon>
        <taxon>Pseudonocardia</taxon>
    </lineage>
</organism>
<dbReference type="STRING" id="2074.BG845_06739"/>
<evidence type="ECO:0000313" key="2">
    <source>
        <dbReference type="EMBL" id="OSY34549.1"/>
    </source>
</evidence>
<dbReference type="InterPro" id="IPR007630">
    <property type="entry name" value="RNA_pol_sigma70_r4"/>
</dbReference>
<sequence>MEAYLRQRPRAEIAAEAGVPLGTIRSRVFCGLKALRLTMDEMGCNRDAGRAPDHAGVAR</sequence>
<dbReference type="InterPro" id="IPR036388">
    <property type="entry name" value="WH-like_DNA-bd_sf"/>
</dbReference>
<dbReference type="Gene3D" id="1.10.10.10">
    <property type="entry name" value="Winged helix-like DNA-binding domain superfamily/Winged helix DNA-binding domain"/>
    <property type="match status" value="1"/>
</dbReference>
<proteinExistence type="predicted"/>
<evidence type="ECO:0000313" key="3">
    <source>
        <dbReference type="Proteomes" id="UP000194360"/>
    </source>
</evidence>
<accession>A0A1Y2MHV0</accession>
<reference evidence="2 3" key="1">
    <citation type="submission" date="2016-09" db="EMBL/GenBank/DDBJ databases">
        <title>Pseudonocardia autotrophica DSM535, a candidate organism with high potential of specific P450 cytochromes.</title>
        <authorList>
            <person name="Grumaz C."/>
            <person name="Vainshtein Y."/>
            <person name="Kirstahler P."/>
            <person name="Sohn K."/>
        </authorList>
    </citation>
    <scope>NUCLEOTIDE SEQUENCE [LARGE SCALE GENOMIC DNA]</scope>
    <source>
        <strain evidence="2 3">DSM 535</strain>
    </source>
</reference>
<dbReference type="RefSeq" id="WP_208115287.1">
    <property type="nucleotide sequence ID" value="NZ_MIGB01000079.1"/>
</dbReference>
<name>A0A1Y2MHV0_PSEAH</name>